<dbReference type="Proteomes" id="UP000885418">
    <property type="component" value="Unassembled WGS sequence"/>
</dbReference>
<proteinExistence type="predicted"/>
<accession>A0A402SNE9</accession>
<dbReference type="AlphaFoldDB" id="A0A402SNE9"/>
<gene>
    <name evidence="1" type="ORF">ATQ15_10460</name>
</gene>
<evidence type="ECO:0000313" key="1">
    <source>
        <dbReference type="EMBL" id="MIT43955.1"/>
    </source>
</evidence>
<reference evidence="1" key="1">
    <citation type="submission" date="2018-07" db="EMBL/GenBank/DDBJ databases">
        <authorList>
            <consortium name="GenomeTrakr network: Whole genome sequencing for foodborne pathogen traceback"/>
        </authorList>
    </citation>
    <scope>NUCLEOTIDE SEQUENCE [LARGE SCALE GENOMIC DNA]</scope>
    <source>
        <strain evidence="1">CFSAN034452</strain>
    </source>
</reference>
<protein>
    <submittedName>
        <fullName evidence="1">Uncharacterized protein</fullName>
    </submittedName>
</protein>
<comment type="caution">
    <text evidence="1">The sequence shown here is derived from an EMBL/GenBank/DDBJ whole genome shotgun (WGS) entry which is preliminary data.</text>
</comment>
<sequence>MPLPLREYYPIGRAAELLDCTLDDLIHWAITKRISMYIKIDSAYGIIDEYPITELLGRTDFSDVLSGTTHKEKIIDLDEELEKDDCDLVEYCKRKSIIIYKAMEEYSLKHGGVDSLNEVYLKEAFSFLHYFIYGKMKNNLCKISGIGPYSTGISTYDDDDDDDECIYYDNEYLRSVISSEYDERAVNMQGFFILSDVFFEDNHFRNYFCATNSSDGINLVFMP</sequence>
<organism evidence="1">
    <name type="scientific">Salmonella enterica</name>
    <name type="common">Salmonella choleraesuis</name>
    <dbReference type="NCBI Taxonomy" id="28901"/>
    <lineage>
        <taxon>Bacteria</taxon>
        <taxon>Pseudomonadati</taxon>
        <taxon>Pseudomonadota</taxon>
        <taxon>Gammaproteobacteria</taxon>
        <taxon>Enterobacterales</taxon>
        <taxon>Enterobacteriaceae</taxon>
        <taxon>Salmonella</taxon>
    </lineage>
</organism>
<name>A0A402SNE9_SALER</name>
<dbReference type="EMBL" id="RSTW01000007">
    <property type="protein sequence ID" value="MIT43955.1"/>
    <property type="molecule type" value="Genomic_DNA"/>
</dbReference>